<gene>
    <name evidence="1" type="ORF">BpHYR1_048866</name>
</gene>
<accession>A0A3M7PGL0</accession>
<protein>
    <submittedName>
        <fullName evidence="1">Uncharacterized protein</fullName>
    </submittedName>
</protein>
<evidence type="ECO:0000313" key="2">
    <source>
        <dbReference type="Proteomes" id="UP000276133"/>
    </source>
</evidence>
<organism evidence="1 2">
    <name type="scientific">Brachionus plicatilis</name>
    <name type="common">Marine rotifer</name>
    <name type="synonym">Brachionus muelleri</name>
    <dbReference type="NCBI Taxonomy" id="10195"/>
    <lineage>
        <taxon>Eukaryota</taxon>
        <taxon>Metazoa</taxon>
        <taxon>Spiralia</taxon>
        <taxon>Gnathifera</taxon>
        <taxon>Rotifera</taxon>
        <taxon>Eurotatoria</taxon>
        <taxon>Monogononta</taxon>
        <taxon>Pseudotrocha</taxon>
        <taxon>Ploima</taxon>
        <taxon>Brachionidae</taxon>
        <taxon>Brachionus</taxon>
    </lineage>
</organism>
<comment type="caution">
    <text evidence="1">The sequence shown here is derived from an EMBL/GenBank/DDBJ whole genome shotgun (WGS) entry which is preliminary data.</text>
</comment>
<keyword evidence="2" id="KW-1185">Reference proteome</keyword>
<proteinExistence type="predicted"/>
<dbReference type="AlphaFoldDB" id="A0A3M7PGL0"/>
<name>A0A3M7PGL0_BRAPC</name>
<dbReference type="Proteomes" id="UP000276133">
    <property type="component" value="Unassembled WGS sequence"/>
</dbReference>
<reference evidence="1 2" key="1">
    <citation type="journal article" date="2018" name="Sci. Rep.">
        <title>Genomic signatures of local adaptation to the degree of environmental predictability in rotifers.</title>
        <authorList>
            <person name="Franch-Gras L."/>
            <person name="Hahn C."/>
            <person name="Garcia-Roger E.M."/>
            <person name="Carmona M.J."/>
            <person name="Serra M."/>
            <person name="Gomez A."/>
        </authorList>
    </citation>
    <scope>NUCLEOTIDE SEQUENCE [LARGE SCALE GENOMIC DNA]</scope>
    <source>
        <strain evidence="1">HYR1</strain>
    </source>
</reference>
<dbReference type="EMBL" id="REGN01010891">
    <property type="protein sequence ID" value="RMZ98241.1"/>
    <property type="molecule type" value="Genomic_DNA"/>
</dbReference>
<sequence>MYFNIFSITNPKTLIIQIFSNFYLNISHFTFQIFTVINDIICSQKNLLCPNFSQTIPVMVTENEICQQAKK</sequence>
<evidence type="ECO:0000313" key="1">
    <source>
        <dbReference type="EMBL" id="RMZ98241.1"/>
    </source>
</evidence>